<protein>
    <submittedName>
        <fullName evidence="1">Uncharacterized protein</fullName>
    </submittedName>
</protein>
<name>A0A2K2HEU9_9BACT</name>
<dbReference type="Gene3D" id="2.60.320.10">
    <property type="entry name" value="N-utilization substance G protein NusG, insert domain"/>
    <property type="match status" value="1"/>
</dbReference>
<dbReference type="Pfam" id="PF07009">
    <property type="entry name" value="NusG_II"/>
    <property type="match status" value="1"/>
</dbReference>
<evidence type="ECO:0000313" key="1">
    <source>
        <dbReference type="EMBL" id="PNU21810.1"/>
    </source>
</evidence>
<dbReference type="AlphaFoldDB" id="A0A2K2HEU9"/>
<proteinExistence type="predicted"/>
<dbReference type="OrthoDB" id="47603at2"/>
<evidence type="ECO:0000313" key="2">
    <source>
        <dbReference type="Proteomes" id="UP000236340"/>
    </source>
</evidence>
<organism evidence="1 2">
    <name type="scientific">Geothermobacter hydrogeniphilus</name>
    <dbReference type="NCBI Taxonomy" id="1969733"/>
    <lineage>
        <taxon>Bacteria</taxon>
        <taxon>Pseudomonadati</taxon>
        <taxon>Thermodesulfobacteriota</taxon>
        <taxon>Desulfuromonadia</taxon>
        <taxon>Desulfuromonadales</taxon>
        <taxon>Geothermobacteraceae</taxon>
        <taxon>Geothermobacter</taxon>
    </lineage>
</organism>
<reference evidence="1 2" key="1">
    <citation type="journal article" date="2018" name="Genome Announc.">
        <title>Genome Sequence of Geothermobacter sp. HR-1 Iron Reducer from the Loihi Seamount.</title>
        <authorList>
            <person name="Smith H."/>
            <person name="Abuyen K."/>
            <person name="Tremblay J."/>
            <person name="Savalia P."/>
            <person name="Perez-Rodriguez I."/>
            <person name="Emerson D."/>
            <person name="Tully B."/>
            <person name="Amend J."/>
        </authorList>
    </citation>
    <scope>NUCLEOTIDE SEQUENCE [LARGE SCALE GENOMIC DNA]</scope>
    <source>
        <strain evidence="1 2">HR-1</strain>
    </source>
</reference>
<dbReference type="CDD" id="cd09910">
    <property type="entry name" value="NGN-insert_like"/>
    <property type="match status" value="1"/>
</dbReference>
<gene>
    <name evidence="1" type="ORF">C2E25_00855</name>
</gene>
<dbReference type="Proteomes" id="UP000236340">
    <property type="component" value="Unassembled WGS sequence"/>
</dbReference>
<dbReference type="RefSeq" id="WP_103113924.1">
    <property type="nucleotide sequence ID" value="NZ_PPFX01000001.1"/>
</dbReference>
<comment type="caution">
    <text evidence="1">The sequence shown here is derived from an EMBL/GenBank/DDBJ whole genome shotgun (WGS) entry which is preliminary data.</text>
</comment>
<sequence>MALKALWRRMTPLDRMLLCGLLGFALLLCVLVFRLPGGSRLVVERDDRIIYRAPLDRDRRMRLAGPLGETLAVIENGTVRVLASPCRHKVCIGMGRISRSGEWLACVPNHLLLRIEGGRSSAEDGYDLISR</sequence>
<accession>A0A2K2HEU9</accession>
<dbReference type="InterPro" id="IPR038690">
    <property type="entry name" value="NusG_2_sf"/>
</dbReference>
<dbReference type="EMBL" id="PPFX01000001">
    <property type="protein sequence ID" value="PNU21810.1"/>
    <property type="molecule type" value="Genomic_DNA"/>
</dbReference>